<dbReference type="PANTHER" id="PTHR43685">
    <property type="entry name" value="GLYCOSYLTRANSFERASE"/>
    <property type="match status" value="1"/>
</dbReference>
<evidence type="ECO:0000313" key="3">
    <source>
        <dbReference type="Proteomes" id="UP001056381"/>
    </source>
</evidence>
<dbReference type="InterPro" id="IPR029044">
    <property type="entry name" value="Nucleotide-diphossugar_trans"/>
</dbReference>
<dbReference type="EMBL" id="CP097966">
    <property type="protein sequence ID" value="URQ62950.1"/>
    <property type="molecule type" value="Genomic_DNA"/>
</dbReference>
<dbReference type="SUPFAM" id="SSF142338">
    <property type="entry name" value="CofD-like"/>
    <property type="match status" value="1"/>
</dbReference>
<dbReference type="Proteomes" id="UP001056381">
    <property type="component" value="Chromosome"/>
</dbReference>
<feature type="domain" description="Glycosyltransferase 2-like" evidence="1">
    <location>
        <begin position="7"/>
        <end position="141"/>
    </location>
</feature>
<dbReference type="InterPro" id="IPR050834">
    <property type="entry name" value="Glycosyltransf_2"/>
</dbReference>
<evidence type="ECO:0000313" key="2">
    <source>
        <dbReference type="EMBL" id="URQ62950.1"/>
    </source>
</evidence>
<proteinExistence type="predicted"/>
<keyword evidence="2" id="KW-0808">Transferase</keyword>
<dbReference type="SUPFAM" id="SSF53448">
    <property type="entry name" value="Nucleotide-diphospho-sugar transferases"/>
    <property type="match status" value="1"/>
</dbReference>
<dbReference type="GO" id="GO:0043743">
    <property type="term" value="F:LPPG:FO 2-phospho-L-lactate transferase activity"/>
    <property type="evidence" value="ECO:0007669"/>
    <property type="project" value="InterPro"/>
</dbReference>
<dbReference type="Pfam" id="PF00535">
    <property type="entry name" value="Glycos_transf_2"/>
    <property type="match status" value="1"/>
</dbReference>
<dbReference type="PANTHER" id="PTHR43685:SF2">
    <property type="entry name" value="GLYCOSYLTRANSFERASE 2-LIKE DOMAIN-CONTAINING PROTEIN"/>
    <property type="match status" value="1"/>
</dbReference>
<accession>A0A9Q8TZ87</accession>
<reference evidence="2" key="1">
    <citation type="submission" date="2022-05" db="EMBL/GenBank/DDBJ databases">
        <title>Single-amplified genomics reveal most streamlined microbe among free-living bacteria.</title>
        <authorList>
            <person name="Roda-Garcia J."/>
            <person name="Haro-Moreno J.M."/>
            <person name="Rodriguez-Valera F."/>
            <person name="Almagro-Moreno S."/>
            <person name="Lopez-Perez M."/>
        </authorList>
    </citation>
    <scope>NUCLEOTIDE SEQUENCE</scope>
    <source>
        <strain evidence="2">TMED112-D2-2</strain>
    </source>
</reference>
<dbReference type="InterPro" id="IPR002882">
    <property type="entry name" value="CofD"/>
</dbReference>
<keyword evidence="3" id="KW-1185">Reference proteome</keyword>
<dbReference type="Gene3D" id="3.40.50.10680">
    <property type="entry name" value="CofD-like domains"/>
    <property type="match status" value="1"/>
</dbReference>
<protein>
    <submittedName>
        <fullName evidence="2">2-phospho-L-lactate transferase CofD family protein</fullName>
    </submittedName>
</protein>
<dbReference type="InterPro" id="IPR001173">
    <property type="entry name" value="Glyco_trans_2-like"/>
</dbReference>
<gene>
    <name evidence="2" type="ORF">M9B40_04305</name>
</gene>
<dbReference type="AlphaFoldDB" id="A0A9Q8TZ87"/>
<name>A0A9Q8TZ87_9GAMM</name>
<sequence>MKKPFVSIVVASYNRKYIINESIQSILSQNYPEDSFEVIVVDNNSNDGTVSEIKKIFSREIDNKKIKLLDLKLNSGSSGSYIEALKVIHEDWKYMLKMDEDVVLDKDCVAELVNEAEKSEKHTFVGGKVFYFQNKNTLHAIGADLKPYYAIAKGIGVNETNHEKFSEARTLDALNGCMVLISRKIEKEIGWFDKDYFLYYDDHDLMYRSIKAKNIHRFTPKAIGYHDTKTGSKNKYANKQWLYYSTRGSLLFLKKNFKSFSVGWFLYLLAHNLKFTAGLFFLFFHSNYHNFLINLRYFFKGYLHGIQGKKGFYDINQNGLNVVVFSGGRGSINLCDGLREFSKVNDVNLNLTNIINAYDDGLSTGAIRAFFDYKILGPSDLRKVQETQYEFYYPEGEGLDFFKSRTSCDFLDFKNDISKLLDNQNYKSKFFPYYQKMNYQMQEIISDSLSHFKKISEEQNKSLEIQDFALSNIIYGSLEHKYGDIKKVELMVRDAFNLPNEVFLNSSEAGYLFGLTEDGKLLKDESEIVGYEGKTPIFEIFYKTYPLSEEEEKQFESLTGLIKKKQFLENISSPFPDLSQDTALAVRKADIIIYGPGTQYSSLYPTYWTKGLTEEISKSSAQKFFITNIDHDNETPEFTAADQIKQARFYLNQKGKLNFQVPELFDVIISNSPSKQDSRYIRLNMSELYQLDLKEILAEDFESIDSGKHDNLKISSLIMGANSSKWRSDS</sequence>
<organism evidence="2 3">
    <name type="scientific">SAR86 cluster bacterium</name>
    <dbReference type="NCBI Taxonomy" id="2030880"/>
    <lineage>
        <taxon>Bacteria</taxon>
        <taxon>Pseudomonadati</taxon>
        <taxon>Pseudomonadota</taxon>
        <taxon>Gammaproteobacteria</taxon>
        <taxon>SAR86 cluster</taxon>
    </lineage>
</organism>
<evidence type="ECO:0000259" key="1">
    <source>
        <dbReference type="Pfam" id="PF00535"/>
    </source>
</evidence>
<dbReference type="Pfam" id="PF01933">
    <property type="entry name" value="CofD"/>
    <property type="match status" value="1"/>
</dbReference>
<dbReference type="Gene3D" id="3.90.550.10">
    <property type="entry name" value="Spore Coat Polysaccharide Biosynthesis Protein SpsA, Chain A"/>
    <property type="match status" value="1"/>
</dbReference>
<dbReference type="InterPro" id="IPR038136">
    <property type="entry name" value="CofD-like_dom_sf"/>
</dbReference>